<reference evidence="2" key="1">
    <citation type="submission" date="2023-03" db="EMBL/GenBank/DDBJ databases">
        <title>Electrophorus voltai genome.</title>
        <authorList>
            <person name="Bian C."/>
        </authorList>
    </citation>
    <scope>NUCLEOTIDE SEQUENCE</scope>
    <source>
        <strain evidence="2">CB-2022</strain>
        <tissue evidence="2">Muscle</tissue>
    </source>
</reference>
<feature type="region of interest" description="Disordered" evidence="1">
    <location>
        <begin position="80"/>
        <end position="103"/>
    </location>
</feature>
<proteinExistence type="predicted"/>
<protein>
    <submittedName>
        <fullName evidence="2">Uncharacterized protein</fullName>
    </submittedName>
</protein>
<name>A0AAD8Z8U2_9TELE</name>
<dbReference type="AlphaFoldDB" id="A0AAD8Z8U2"/>
<gene>
    <name evidence="2" type="ORF">P4O66_001281</name>
</gene>
<evidence type="ECO:0000313" key="3">
    <source>
        <dbReference type="Proteomes" id="UP001239994"/>
    </source>
</evidence>
<sequence>MARRPSQRPNASPERGQKGKLTAGTQINLKTETDGREFEQLGKKKQRTKQLSALFHSYNPYDHKSIPQPCKSCCRFPSEHGRALQERPGDRLAPLPEAERNGP</sequence>
<feature type="region of interest" description="Disordered" evidence="1">
    <location>
        <begin position="1"/>
        <end position="26"/>
    </location>
</feature>
<evidence type="ECO:0000256" key="1">
    <source>
        <dbReference type="SAM" id="MobiDB-lite"/>
    </source>
</evidence>
<dbReference type="EMBL" id="JAROKS010000016">
    <property type="protein sequence ID" value="KAK1794556.1"/>
    <property type="molecule type" value="Genomic_DNA"/>
</dbReference>
<evidence type="ECO:0000313" key="2">
    <source>
        <dbReference type="EMBL" id="KAK1794556.1"/>
    </source>
</evidence>
<comment type="caution">
    <text evidence="2">The sequence shown here is derived from an EMBL/GenBank/DDBJ whole genome shotgun (WGS) entry which is preliminary data.</text>
</comment>
<accession>A0AAD8Z8U2</accession>
<dbReference type="Proteomes" id="UP001239994">
    <property type="component" value="Unassembled WGS sequence"/>
</dbReference>
<keyword evidence="3" id="KW-1185">Reference proteome</keyword>
<organism evidence="2 3">
    <name type="scientific">Electrophorus voltai</name>
    <dbReference type="NCBI Taxonomy" id="2609070"/>
    <lineage>
        <taxon>Eukaryota</taxon>
        <taxon>Metazoa</taxon>
        <taxon>Chordata</taxon>
        <taxon>Craniata</taxon>
        <taxon>Vertebrata</taxon>
        <taxon>Euteleostomi</taxon>
        <taxon>Actinopterygii</taxon>
        <taxon>Neopterygii</taxon>
        <taxon>Teleostei</taxon>
        <taxon>Ostariophysi</taxon>
        <taxon>Gymnotiformes</taxon>
        <taxon>Gymnotoidei</taxon>
        <taxon>Gymnotidae</taxon>
        <taxon>Electrophorus</taxon>
    </lineage>
</organism>
<feature type="compositionally biased region" description="Basic and acidic residues" evidence="1">
    <location>
        <begin position="80"/>
        <end position="90"/>
    </location>
</feature>